<proteinExistence type="predicted"/>
<comment type="caution">
    <text evidence="2">The sequence shown here is derived from an EMBL/GenBank/DDBJ whole genome shotgun (WGS) entry which is preliminary data.</text>
</comment>
<feature type="region of interest" description="Disordered" evidence="1">
    <location>
        <begin position="287"/>
        <end position="320"/>
    </location>
</feature>
<dbReference type="Proteomes" id="UP000663879">
    <property type="component" value="Unassembled WGS sequence"/>
</dbReference>
<evidence type="ECO:0000313" key="3">
    <source>
        <dbReference type="Proteomes" id="UP000663879"/>
    </source>
</evidence>
<dbReference type="EMBL" id="CAJNOC010001075">
    <property type="protein sequence ID" value="CAF0832519.1"/>
    <property type="molecule type" value="Genomic_DNA"/>
</dbReference>
<accession>A0A813V553</accession>
<sequence>MNYRLQTEHLSDLNFSHSLSRSGTANRNSSLSNSRSNSTSSMSQNDPILTIHKLKNLNLTEKKNLFVENCKKSQETLRTLNENEESSKPEKRKTIMSANERRKLNQNYIEDKLLGIARKDLDRQLSYSQLLIKREKTILMEQLMDTQAVNGACLTTNRFNENSGTSSDFMTNRVRTAISLNDPSMRSIEVELGQQNCNVFDKFIDQKRRNFPGYLKHSNNLKYSLPIYEFDKVIEKIHKVNNLNRKICTKYKTHRKAEQRAQNFMTNKYLFKTFPELSQTILNQPPITTTTTTTKAKKPKETLSKNHHHQIDINLPSIEQ</sequence>
<name>A0A813V553_9BILA</name>
<feature type="region of interest" description="Disordered" evidence="1">
    <location>
        <begin position="17"/>
        <end position="47"/>
    </location>
</feature>
<evidence type="ECO:0000313" key="2">
    <source>
        <dbReference type="EMBL" id="CAF0832519.1"/>
    </source>
</evidence>
<dbReference type="OrthoDB" id="10516665at2759"/>
<feature type="compositionally biased region" description="Low complexity" evidence="1">
    <location>
        <begin position="26"/>
        <end position="45"/>
    </location>
</feature>
<evidence type="ECO:0000256" key="1">
    <source>
        <dbReference type="SAM" id="MobiDB-lite"/>
    </source>
</evidence>
<dbReference type="AlphaFoldDB" id="A0A813V553"/>
<keyword evidence="3" id="KW-1185">Reference proteome</keyword>
<organism evidence="2 3">
    <name type="scientific">Brachionus calyciflorus</name>
    <dbReference type="NCBI Taxonomy" id="104777"/>
    <lineage>
        <taxon>Eukaryota</taxon>
        <taxon>Metazoa</taxon>
        <taxon>Spiralia</taxon>
        <taxon>Gnathifera</taxon>
        <taxon>Rotifera</taxon>
        <taxon>Eurotatoria</taxon>
        <taxon>Monogononta</taxon>
        <taxon>Pseudotrocha</taxon>
        <taxon>Ploima</taxon>
        <taxon>Brachionidae</taxon>
        <taxon>Brachionus</taxon>
    </lineage>
</organism>
<gene>
    <name evidence="2" type="ORF">OXX778_LOCUS8042</name>
</gene>
<protein>
    <submittedName>
        <fullName evidence="2">Uncharacterized protein</fullName>
    </submittedName>
</protein>
<reference evidence="2" key="1">
    <citation type="submission" date="2021-02" db="EMBL/GenBank/DDBJ databases">
        <authorList>
            <person name="Nowell W R."/>
        </authorList>
    </citation>
    <scope>NUCLEOTIDE SEQUENCE</scope>
    <source>
        <strain evidence="2">Ploen Becks lab</strain>
    </source>
</reference>